<feature type="transmembrane region" description="Helical" evidence="1">
    <location>
        <begin position="65"/>
        <end position="84"/>
    </location>
</feature>
<sequence>MKVIKCSNCKQWTDNDKKHCLFCGFEHHKQQKIEREHLKKPLDAGFPFIKIQQTDPIFIKAGKGVVLFFQIIVYGIVSLIMYLASSVVH</sequence>
<keyword evidence="1" id="KW-1133">Transmembrane helix</keyword>
<dbReference type="Proteomes" id="UP000286715">
    <property type="component" value="Unassembled WGS sequence"/>
</dbReference>
<dbReference type="RefSeq" id="WP_124396879.1">
    <property type="nucleotide sequence ID" value="NZ_BHZE01000002.1"/>
</dbReference>
<keyword evidence="1" id="KW-0472">Membrane</keyword>
<accession>A0A401XIG8</accession>
<gene>
    <name evidence="2" type="ORF">JCM31826_02910</name>
</gene>
<keyword evidence="3" id="KW-1185">Reference proteome</keyword>
<evidence type="ECO:0000313" key="3">
    <source>
        <dbReference type="Proteomes" id="UP000286715"/>
    </source>
</evidence>
<dbReference type="OrthoDB" id="1467745at2"/>
<reference evidence="2 3" key="1">
    <citation type="submission" date="2018-11" db="EMBL/GenBank/DDBJ databases">
        <title>Schleiferia aggregans sp. nov., a moderately thermophilic heterotrophic bacterium isolated from microbial mats at a terrestrial hot spring.</title>
        <authorList>
            <person name="Iino T."/>
            <person name="Ohkuma M."/>
            <person name="Haruta S."/>
        </authorList>
    </citation>
    <scope>NUCLEOTIDE SEQUENCE [LARGE SCALE GENOMIC DNA]</scope>
    <source>
        <strain evidence="2 3">LA</strain>
    </source>
</reference>
<keyword evidence="1" id="KW-0812">Transmembrane</keyword>
<proteinExistence type="predicted"/>
<dbReference type="AlphaFoldDB" id="A0A401XIG8"/>
<evidence type="ECO:0000313" key="2">
    <source>
        <dbReference type="EMBL" id="GCD76809.1"/>
    </source>
</evidence>
<name>A0A401XIG8_9FLAO</name>
<evidence type="ECO:0000256" key="1">
    <source>
        <dbReference type="SAM" id="Phobius"/>
    </source>
</evidence>
<dbReference type="EMBL" id="BHZE01000002">
    <property type="protein sequence ID" value="GCD76809.1"/>
    <property type="molecule type" value="Genomic_DNA"/>
</dbReference>
<comment type="caution">
    <text evidence="2">The sequence shown here is derived from an EMBL/GenBank/DDBJ whole genome shotgun (WGS) entry which is preliminary data.</text>
</comment>
<protein>
    <submittedName>
        <fullName evidence="2">Uncharacterized protein</fullName>
    </submittedName>
</protein>
<organism evidence="2 3">
    <name type="scientific">Thermaurantimonas aggregans</name>
    <dbReference type="NCBI Taxonomy" id="2173829"/>
    <lineage>
        <taxon>Bacteria</taxon>
        <taxon>Pseudomonadati</taxon>
        <taxon>Bacteroidota</taxon>
        <taxon>Flavobacteriia</taxon>
        <taxon>Flavobacteriales</taxon>
        <taxon>Schleiferiaceae</taxon>
        <taxon>Thermaurantimonas</taxon>
    </lineage>
</organism>